<accession>G2XLJ4</accession>
<sequence>MMIHIEMIKSQHRAEATAALINLTLTMKRETPKDAPSHALPMIHTPYQHLGETDPSSVGSGEADPSPVSSGESDPSPESSWEAGGLDSDDGGRLDNDDGDDGHGGATMATKSCDGRERWPQLVAAAAADSRVRQPQEGFRAFD</sequence>
<evidence type="ECO:0000313" key="2">
    <source>
        <dbReference type="EMBL" id="CBX24464.1"/>
    </source>
</evidence>
<protein>
    <submittedName>
        <fullName evidence="2">Hypothetical_protein</fullName>
    </submittedName>
</protein>
<evidence type="ECO:0000256" key="1">
    <source>
        <dbReference type="SAM" id="MobiDB-lite"/>
    </source>
</evidence>
<reference evidence="2" key="1">
    <citation type="submission" date="2010-10" db="EMBL/GenBank/DDBJ databases">
        <authorList>
            <person name="Genoscope - CEA"/>
        </authorList>
    </citation>
    <scope>NUCLEOTIDE SEQUENCE</scope>
</reference>
<name>G2XLJ4_ORYGL</name>
<dbReference type="AlphaFoldDB" id="G2XLJ4"/>
<gene>
    <name evidence="2" type="primary">Ogl12g0091J13_4</name>
</gene>
<organism evidence="2">
    <name type="scientific">Oryza glaberrima</name>
    <name type="common">African rice</name>
    <dbReference type="NCBI Taxonomy" id="4538"/>
    <lineage>
        <taxon>Eukaryota</taxon>
        <taxon>Viridiplantae</taxon>
        <taxon>Streptophyta</taxon>
        <taxon>Embryophyta</taxon>
        <taxon>Tracheophyta</taxon>
        <taxon>Spermatophyta</taxon>
        <taxon>Magnoliopsida</taxon>
        <taxon>Liliopsida</taxon>
        <taxon>Poales</taxon>
        <taxon>Poaceae</taxon>
        <taxon>BOP clade</taxon>
        <taxon>Oryzoideae</taxon>
        <taxon>Oryzeae</taxon>
        <taxon>Oryzinae</taxon>
        <taxon>Oryza</taxon>
    </lineage>
</organism>
<feature type="compositionally biased region" description="Low complexity" evidence="1">
    <location>
        <begin position="64"/>
        <end position="86"/>
    </location>
</feature>
<dbReference type="EMBL" id="FQ377947">
    <property type="protein sequence ID" value="CBX24464.1"/>
    <property type="molecule type" value="Genomic_DNA"/>
</dbReference>
<proteinExistence type="predicted"/>
<feature type="region of interest" description="Disordered" evidence="1">
    <location>
        <begin position="32"/>
        <end position="118"/>
    </location>
</feature>